<dbReference type="GO" id="GO:0031012">
    <property type="term" value="C:extracellular matrix"/>
    <property type="evidence" value="ECO:0007669"/>
    <property type="project" value="InterPro"/>
</dbReference>
<name>A0A919P2N7_9CELL</name>
<evidence type="ECO:0000256" key="5">
    <source>
        <dbReference type="SAM" id="MobiDB-lite"/>
    </source>
</evidence>
<dbReference type="GO" id="GO:0004222">
    <property type="term" value="F:metalloendopeptidase activity"/>
    <property type="evidence" value="ECO:0007669"/>
    <property type="project" value="InterPro"/>
</dbReference>
<dbReference type="SUPFAM" id="SSF55486">
    <property type="entry name" value="Metalloproteases ('zincins'), catalytic domain"/>
    <property type="match status" value="1"/>
</dbReference>
<evidence type="ECO:0000256" key="6">
    <source>
        <dbReference type="SAM" id="Phobius"/>
    </source>
</evidence>
<dbReference type="Pfam" id="PF00413">
    <property type="entry name" value="Peptidase_M10"/>
    <property type="match status" value="1"/>
</dbReference>
<feature type="transmembrane region" description="Helical" evidence="6">
    <location>
        <begin position="20"/>
        <end position="41"/>
    </location>
</feature>
<comment type="caution">
    <text evidence="8">The sequence shown here is derived from an EMBL/GenBank/DDBJ whole genome shotgun (WGS) entry which is preliminary data.</text>
</comment>
<dbReference type="InterPro" id="IPR001818">
    <property type="entry name" value="Pept_M10_metallopeptidase"/>
</dbReference>
<dbReference type="RefSeq" id="WP_203751502.1">
    <property type="nucleotide sequence ID" value="NZ_BONK01000005.1"/>
</dbReference>
<dbReference type="InterPro" id="IPR024079">
    <property type="entry name" value="MetalloPept_cat_dom_sf"/>
</dbReference>
<feature type="region of interest" description="Disordered" evidence="5">
    <location>
        <begin position="128"/>
        <end position="147"/>
    </location>
</feature>
<dbReference type="AlphaFoldDB" id="A0A919P2N7"/>
<proteinExistence type="predicted"/>
<dbReference type="EMBL" id="BONK01000005">
    <property type="protein sequence ID" value="GIG21017.1"/>
    <property type="molecule type" value="Genomic_DNA"/>
</dbReference>
<keyword evidence="4" id="KW-0862">Zinc</keyword>
<organism evidence="8 9">
    <name type="scientific">Cellulomonas chitinilytica</name>
    <dbReference type="NCBI Taxonomy" id="398759"/>
    <lineage>
        <taxon>Bacteria</taxon>
        <taxon>Bacillati</taxon>
        <taxon>Actinomycetota</taxon>
        <taxon>Actinomycetes</taxon>
        <taxon>Micrococcales</taxon>
        <taxon>Cellulomonadaceae</taxon>
        <taxon>Cellulomonas</taxon>
    </lineage>
</organism>
<gene>
    <name evidence="8" type="ORF">Cch01nite_17410</name>
</gene>
<evidence type="ECO:0000313" key="8">
    <source>
        <dbReference type="EMBL" id="GIG21017.1"/>
    </source>
</evidence>
<dbReference type="Gene3D" id="3.40.390.10">
    <property type="entry name" value="Collagenase (Catalytic Domain)"/>
    <property type="match status" value="1"/>
</dbReference>
<keyword evidence="6" id="KW-0472">Membrane</keyword>
<evidence type="ECO:0000313" key="9">
    <source>
        <dbReference type="Proteomes" id="UP000632740"/>
    </source>
</evidence>
<keyword evidence="6" id="KW-1133">Transmembrane helix</keyword>
<dbReference type="InterPro" id="IPR006026">
    <property type="entry name" value="Peptidase_Metallo"/>
</dbReference>
<feature type="domain" description="Peptidase metallopeptidase" evidence="7">
    <location>
        <begin position="86"/>
        <end position="264"/>
    </location>
</feature>
<keyword evidence="1" id="KW-0645">Protease</keyword>
<keyword evidence="9" id="KW-1185">Reference proteome</keyword>
<evidence type="ECO:0000259" key="7">
    <source>
        <dbReference type="SMART" id="SM00235"/>
    </source>
</evidence>
<dbReference type="Proteomes" id="UP000632740">
    <property type="component" value="Unassembled WGS sequence"/>
</dbReference>
<evidence type="ECO:0000256" key="3">
    <source>
        <dbReference type="ARBA" id="ARBA00022801"/>
    </source>
</evidence>
<accession>A0A919P2N7</accession>
<evidence type="ECO:0000256" key="4">
    <source>
        <dbReference type="ARBA" id="ARBA00022833"/>
    </source>
</evidence>
<evidence type="ECO:0000256" key="2">
    <source>
        <dbReference type="ARBA" id="ARBA00022723"/>
    </source>
</evidence>
<protein>
    <recommendedName>
        <fullName evidence="7">Peptidase metallopeptidase domain-containing protein</fullName>
    </recommendedName>
</protein>
<keyword evidence="6" id="KW-0812">Transmembrane</keyword>
<sequence>MHHDDTASGLATAPRRPSRLLRTLAAGAVLAVAVLGGRSWVSAALPSSGPPAGLEEARLPLGAPPAESVDDTGPYTFSAMQPDGSGPVTYSPCRPVHYVVRPDHAPDGADELLRTAIDRVAHATGLRFVGDGPTDEAPDPDRAAYQPDRYGRRWAPVLIAWSTASETPGLAGDVAGTGGSAALTRDGRTTYVTGAVTIDADELDRLLAAPHGRDVAIGVITHELGHLVGLAHVDDPTQLMYPRTNLAVTSFAAGDRAGLALLGAGSCARDV</sequence>
<evidence type="ECO:0000256" key="1">
    <source>
        <dbReference type="ARBA" id="ARBA00022670"/>
    </source>
</evidence>
<keyword evidence="3" id="KW-0378">Hydrolase</keyword>
<keyword evidence="2" id="KW-0479">Metal-binding</keyword>
<dbReference type="SMART" id="SM00235">
    <property type="entry name" value="ZnMc"/>
    <property type="match status" value="1"/>
</dbReference>
<dbReference type="GO" id="GO:0006508">
    <property type="term" value="P:proteolysis"/>
    <property type="evidence" value="ECO:0007669"/>
    <property type="project" value="UniProtKB-KW"/>
</dbReference>
<dbReference type="GO" id="GO:0008270">
    <property type="term" value="F:zinc ion binding"/>
    <property type="evidence" value="ECO:0007669"/>
    <property type="project" value="InterPro"/>
</dbReference>
<reference evidence="8" key="1">
    <citation type="submission" date="2021-01" db="EMBL/GenBank/DDBJ databases">
        <title>Whole genome shotgun sequence of Cellulomonas chitinilytica NBRC 110799.</title>
        <authorList>
            <person name="Komaki H."/>
            <person name="Tamura T."/>
        </authorList>
    </citation>
    <scope>NUCLEOTIDE SEQUENCE</scope>
    <source>
        <strain evidence="8">NBRC 110799</strain>
    </source>
</reference>